<reference evidence="3" key="1">
    <citation type="submission" date="2013-09" db="EMBL/GenBank/DDBJ databases">
        <title>Corchorus olitorius genome sequencing.</title>
        <authorList>
            <person name="Alam M."/>
            <person name="Haque M.S."/>
            <person name="Islam M.S."/>
            <person name="Emdad E.M."/>
            <person name="Islam M.M."/>
            <person name="Ahmed B."/>
            <person name="Halim A."/>
            <person name="Hossen Q.M.M."/>
            <person name="Hossain M.Z."/>
            <person name="Ahmed R."/>
            <person name="Khan M.M."/>
            <person name="Islam R."/>
            <person name="Rashid M.M."/>
            <person name="Khan S.A."/>
            <person name="Rahman M.S."/>
            <person name="Alam M."/>
            <person name="Yahiya A.S."/>
            <person name="Khan M.S."/>
            <person name="Azam M.S."/>
            <person name="Haque T."/>
            <person name="Lashkar M.Z.H."/>
            <person name="Akhand A.I."/>
            <person name="Morshed G."/>
            <person name="Roy S."/>
            <person name="Uddin K.S."/>
            <person name="Rabeya T."/>
            <person name="Hossain A.S."/>
            <person name="Chowdhury A."/>
            <person name="Snigdha A.R."/>
            <person name="Mortoza M.S."/>
            <person name="Matin S.A."/>
            <person name="Hoque S.M.E."/>
            <person name="Islam M.K."/>
            <person name="Roy D.K."/>
            <person name="Haider R."/>
            <person name="Moosa M.M."/>
            <person name="Elias S.M."/>
            <person name="Hasan A.M."/>
            <person name="Jahan S."/>
            <person name="Shafiuddin M."/>
            <person name="Mahmood N."/>
            <person name="Shommy N.S."/>
        </authorList>
    </citation>
    <scope>NUCLEOTIDE SEQUENCE [LARGE SCALE GENOMIC DNA]</scope>
    <source>
        <strain evidence="3">cv. O-4</strain>
    </source>
</reference>
<feature type="region of interest" description="Disordered" evidence="1">
    <location>
        <begin position="48"/>
        <end position="74"/>
    </location>
</feature>
<keyword evidence="3" id="KW-1185">Reference proteome</keyword>
<feature type="compositionally biased region" description="Low complexity" evidence="1">
    <location>
        <begin position="49"/>
        <end position="67"/>
    </location>
</feature>
<dbReference type="EMBL" id="AWUE01021857">
    <property type="protein sequence ID" value="OMO60641.1"/>
    <property type="molecule type" value="Genomic_DNA"/>
</dbReference>
<organism evidence="2 3">
    <name type="scientific">Corchorus olitorius</name>
    <dbReference type="NCBI Taxonomy" id="93759"/>
    <lineage>
        <taxon>Eukaryota</taxon>
        <taxon>Viridiplantae</taxon>
        <taxon>Streptophyta</taxon>
        <taxon>Embryophyta</taxon>
        <taxon>Tracheophyta</taxon>
        <taxon>Spermatophyta</taxon>
        <taxon>Magnoliopsida</taxon>
        <taxon>eudicotyledons</taxon>
        <taxon>Gunneridae</taxon>
        <taxon>Pentapetalae</taxon>
        <taxon>rosids</taxon>
        <taxon>malvids</taxon>
        <taxon>Malvales</taxon>
        <taxon>Malvaceae</taxon>
        <taxon>Grewioideae</taxon>
        <taxon>Apeibeae</taxon>
        <taxon>Corchorus</taxon>
    </lineage>
</organism>
<protein>
    <submittedName>
        <fullName evidence="2">Uncharacterized protein</fullName>
    </submittedName>
</protein>
<comment type="caution">
    <text evidence="2">The sequence shown here is derived from an EMBL/GenBank/DDBJ whole genome shotgun (WGS) entry which is preliminary data.</text>
</comment>
<feature type="region of interest" description="Disordered" evidence="1">
    <location>
        <begin position="1"/>
        <end position="29"/>
    </location>
</feature>
<dbReference type="AlphaFoldDB" id="A0A1R3GRF0"/>
<evidence type="ECO:0000313" key="2">
    <source>
        <dbReference type="EMBL" id="OMO60641.1"/>
    </source>
</evidence>
<feature type="compositionally biased region" description="Basic and acidic residues" evidence="1">
    <location>
        <begin position="1"/>
        <end position="14"/>
    </location>
</feature>
<dbReference type="OrthoDB" id="10377550at2759"/>
<accession>A0A1R3GRF0</accession>
<evidence type="ECO:0000256" key="1">
    <source>
        <dbReference type="SAM" id="MobiDB-lite"/>
    </source>
</evidence>
<name>A0A1R3GRF0_9ROSI</name>
<gene>
    <name evidence="2" type="ORF">COLO4_33778</name>
</gene>
<dbReference type="Proteomes" id="UP000187203">
    <property type="component" value="Unassembled WGS sequence"/>
</dbReference>
<evidence type="ECO:0000313" key="3">
    <source>
        <dbReference type="Proteomes" id="UP000187203"/>
    </source>
</evidence>
<sequence>MGRNEKSGVEEGAKKGVANANTFPPKRTEVKKRILNKMVDCIASCCDQGCSASSSSQSTNSTGGNTSVEAPPSK</sequence>
<proteinExistence type="predicted"/>